<dbReference type="Proteomes" id="UP000310636">
    <property type="component" value="Unassembled WGS sequence"/>
</dbReference>
<comment type="caution">
    <text evidence="3">The sequence shown here is derived from an EMBL/GenBank/DDBJ whole genome shotgun (WGS) entry which is preliminary data.</text>
</comment>
<proteinExistence type="predicted"/>
<dbReference type="EMBL" id="SSOB01000036">
    <property type="protein sequence ID" value="THF74905.1"/>
    <property type="molecule type" value="Genomic_DNA"/>
</dbReference>
<dbReference type="SUPFAM" id="SSF53448">
    <property type="entry name" value="Nucleotide-diphospho-sugar transferases"/>
    <property type="match status" value="1"/>
</dbReference>
<feature type="domain" description="Glycosyltransferase 2-like" evidence="2">
    <location>
        <begin position="50"/>
        <end position="177"/>
    </location>
</feature>
<keyword evidence="3" id="KW-0808">Transferase</keyword>
<reference evidence="3 4" key="1">
    <citation type="submission" date="2019-04" db="EMBL/GenBank/DDBJ databases">
        <title>Cohnella sp. nov. isolated from preserved vegetables.</title>
        <authorList>
            <person name="Lin S.-Y."/>
            <person name="Hung M.-H."/>
            <person name="Young C.-C."/>
        </authorList>
    </citation>
    <scope>NUCLEOTIDE SEQUENCE [LARGE SCALE GENOMIC DNA]</scope>
    <source>
        <strain evidence="3 4">CC-MHH1044</strain>
    </source>
</reference>
<protein>
    <submittedName>
        <fullName evidence="3">Glycosyltransferase family 2 protein</fullName>
    </submittedName>
</protein>
<keyword evidence="4" id="KW-1185">Reference proteome</keyword>
<dbReference type="OrthoDB" id="9815829at2"/>
<evidence type="ECO:0000259" key="2">
    <source>
        <dbReference type="Pfam" id="PF00535"/>
    </source>
</evidence>
<sequence length="345" mass="39617">MANDPSFLLDDCETAVLGREELGREESGREESGREESTRRRGRAGMPTVSVIMAAYQAEAYIEQAVQSVLAQSYSDLELLVIDDGSSDRTSRIVAAWNHPQVRLYTLQGNRGPSYCRNYGIGKAAGRWIAVLDADDWWHHDRLRRLIEFAERFRADIVCDDLFLIRDGEASPWSTYLKTRVPMIGEVPDGARVDAQRMIQDDFGYLKPMVSAEFLRKRGIAYKEDLRYGEDFRFVLECLLQGASMRITEQALYYYRIRDNSLSSDVAVPVQAQIRSTEELMHRYSADRTTVRALSRYAKQKRLILTELDVKRMLRQRKLGPSLAAIASRPAVLRPLLRNLIRSWR</sequence>
<evidence type="ECO:0000313" key="4">
    <source>
        <dbReference type="Proteomes" id="UP000310636"/>
    </source>
</evidence>
<feature type="compositionally biased region" description="Basic and acidic residues" evidence="1">
    <location>
        <begin position="19"/>
        <end position="39"/>
    </location>
</feature>
<accession>A0A4S4BJP7</accession>
<dbReference type="GO" id="GO:0016740">
    <property type="term" value="F:transferase activity"/>
    <property type="evidence" value="ECO:0007669"/>
    <property type="project" value="UniProtKB-KW"/>
</dbReference>
<evidence type="ECO:0000256" key="1">
    <source>
        <dbReference type="SAM" id="MobiDB-lite"/>
    </source>
</evidence>
<dbReference type="Gene3D" id="3.90.550.10">
    <property type="entry name" value="Spore Coat Polysaccharide Biosynthesis Protein SpsA, Chain A"/>
    <property type="match status" value="1"/>
</dbReference>
<dbReference type="CDD" id="cd00761">
    <property type="entry name" value="Glyco_tranf_GTA_type"/>
    <property type="match status" value="1"/>
</dbReference>
<organism evidence="3 4">
    <name type="scientific">Cohnella fermenti</name>
    <dbReference type="NCBI Taxonomy" id="2565925"/>
    <lineage>
        <taxon>Bacteria</taxon>
        <taxon>Bacillati</taxon>
        <taxon>Bacillota</taxon>
        <taxon>Bacilli</taxon>
        <taxon>Bacillales</taxon>
        <taxon>Paenibacillaceae</taxon>
        <taxon>Cohnella</taxon>
    </lineage>
</organism>
<dbReference type="InterPro" id="IPR029044">
    <property type="entry name" value="Nucleotide-diphossugar_trans"/>
</dbReference>
<name>A0A4S4BJP7_9BACL</name>
<dbReference type="InterPro" id="IPR050834">
    <property type="entry name" value="Glycosyltransf_2"/>
</dbReference>
<dbReference type="InterPro" id="IPR001173">
    <property type="entry name" value="Glyco_trans_2-like"/>
</dbReference>
<dbReference type="AlphaFoldDB" id="A0A4S4BJP7"/>
<dbReference type="PANTHER" id="PTHR43685:SF2">
    <property type="entry name" value="GLYCOSYLTRANSFERASE 2-LIKE DOMAIN-CONTAINING PROTEIN"/>
    <property type="match status" value="1"/>
</dbReference>
<dbReference type="Pfam" id="PF00535">
    <property type="entry name" value="Glycos_transf_2"/>
    <property type="match status" value="1"/>
</dbReference>
<dbReference type="PANTHER" id="PTHR43685">
    <property type="entry name" value="GLYCOSYLTRANSFERASE"/>
    <property type="match status" value="1"/>
</dbReference>
<feature type="region of interest" description="Disordered" evidence="1">
    <location>
        <begin position="19"/>
        <end position="43"/>
    </location>
</feature>
<gene>
    <name evidence="3" type="ORF">E6C55_23435</name>
</gene>
<evidence type="ECO:0000313" key="3">
    <source>
        <dbReference type="EMBL" id="THF74905.1"/>
    </source>
</evidence>